<dbReference type="Pfam" id="PF25000">
    <property type="entry name" value="DUF7779"/>
    <property type="match status" value="1"/>
</dbReference>
<organism evidence="3 4">
    <name type="scientific">Penicillium atrosanguineum</name>
    <dbReference type="NCBI Taxonomy" id="1132637"/>
    <lineage>
        <taxon>Eukaryota</taxon>
        <taxon>Fungi</taxon>
        <taxon>Dikarya</taxon>
        <taxon>Ascomycota</taxon>
        <taxon>Pezizomycotina</taxon>
        <taxon>Eurotiomycetes</taxon>
        <taxon>Eurotiomycetidae</taxon>
        <taxon>Eurotiales</taxon>
        <taxon>Aspergillaceae</taxon>
        <taxon>Penicillium</taxon>
    </lineage>
</organism>
<gene>
    <name evidence="3" type="ORF">N7476_007482</name>
</gene>
<evidence type="ECO:0000313" key="4">
    <source>
        <dbReference type="Proteomes" id="UP001147746"/>
    </source>
</evidence>
<dbReference type="AlphaFoldDB" id="A0A9W9PXD3"/>
<reference evidence="3" key="1">
    <citation type="submission" date="2022-12" db="EMBL/GenBank/DDBJ databases">
        <authorList>
            <person name="Petersen C."/>
        </authorList>
    </citation>
    <scope>NUCLEOTIDE SEQUENCE</scope>
    <source>
        <strain evidence="3">IBT 21472</strain>
    </source>
</reference>
<sequence>MVAQVANGVAEEVRSDLAQLWHAAVEEYEEATGQSLRMGSFKNMDDVMKGTEGIYMKFKDFRDDTSKVAKVQSALKNNMWLIQNIIHILQNLGNAASAFPPAMPASLIFTAFGQVMQSFADASADYDKIMGFLDFTYRFFDRLSMIDQKMPNIPPFQRCVTRVFSSILTICSVAQRYAAEKRIKKWFENLMKGSDGELVAASAQMEEAVNELSQAVGLATLRTVDAVREVLQSMIGNGEFLVSNATLIDERTAAIQCNTATIIDQNQNLASNQKMMTDMQQETLLKMGEYFRQVQITPKRLELPPEPISTMPFNRDPEFIDRGTLLEEINERLSNLSSGPKYPNSRSRIALVGLGGVGKSQLAIECSYRIREQSPETWVFWVYASNTARFEQSYREIASRAKITGRDDPQASIFKLVCDWLQDAKNKNWVLILDNVDDNEILHAPIPIKPEQQADNGNGTFKQPLSAFIPQCQHGLIIMTTRSRSVASRMVDDSDIITVNPMDESQASALMEKKLGMHANREDILKLTEALEFMPLAIVQAAAYIKCRAPRCSIPQYLENLQGNDHKTARLLNHEAGHRRRDWEAKNSILITWQLSFDYIRKTRPSAADLLSLMSFFDRQGIPEDLLHDAKFQRDFSDSDDEDITDCDSDDGFEDDIMTLRDYSFISTSQDAKTFEMHRLVQLSTRTWLETSGQIERWREQFIKTLYREFPSAEYENWGKCQLLFSHVKSAMLQRPNSEESLQEWISLLNEGVSYALNRGNVIDTESMAVKAMKACKRIFGAEHPDTLTSMGNLAATFWKLGRFTEAETLGEQVLGSRKRVFGDDHPDTLTSMSNLASTLSNLGRFPEAEALHVQVVEAHKRMLGEDHPDTLKGMGNLAFAFSSLGRFREAEALLVQVVEAYRKVLGEEHPDTLNTMNNLAFTFSSLGRFPEAEALQIQVLETRRRVLGEEHPNTLNTMNNIAVTFSSLGRFPEAEALEVQVVEIRKRVLGEDHPDTLTSIGNLASILKDLGRLQEAETLQVQVLETHKRVLGVEHPDTLTSMGNLAPIFRGLGRLLEAEALEVQVVDSRKRVLGEDHPHTLLGMGNLASTLSKLGRLQEAQALHVQVEEARKRVLSEDHPDALNSMADLALTENS</sequence>
<dbReference type="Gene3D" id="3.40.50.300">
    <property type="entry name" value="P-loop containing nucleotide triphosphate hydrolases"/>
    <property type="match status" value="1"/>
</dbReference>
<dbReference type="InterPro" id="IPR056681">
    <property type="entry name" value="DUF7779"/>
</dbReference>
<evidence type="ECO:0000259" key="2">
    <source>
        <dbReference type="Pfam" id="PF25000"/>
    </source>
</evidence>
<feature type="domain" description="DUF7779" evidence="2">
    <location>
        <begin position="602"/>
        <end position="690"/>
    </location>
</feature>
<keyword evidence="4" id="KW-1185">Reference proteome</keyword>
<dbReference type="PANTHER" id="PTHR46082">
    <property type="entry name" value="ATP/GTP-BINDING PROTEIN-RELATED"/>
    <property type="match status" value="1"/>
</dbReference>
<reference evidence="3" key="2">
    <citation type="journal article" date="2023" name="IMA Fungus">
        <title>Comparative genomic study of the Penicillium genus elucidates a diverse pangenome and 15 lateral gene transfer events.</title>
        <authorList>
            <person name="Petersen C."/>
            <person name="Sorensen T."/>
            <person name="Nielsen M.R."/>
            <person name="Sondergaard T.E."/>
            <person name="Sorensen J.L."/>
            <person name="Fitzpatrick D.A."/>
            <person name="Frisvad J.C."/>
            <person name="Nielsen K.L."/>
        </authorList>
    </citation>
    <scope>NUCLEOTIDE SEQUENCE</scope>
    <source>
        <strain evidence="3">IBT 21472</strain>
    </source>
</reference>
<dbReference type="PANTHER" id="PTHR46082:SF6">
    <property type="entry name" value="AAA+ ATPASE DOMAIN-CONTAINING PROTEIN-RELATED"/>
    <property type="match status" value="1"/>
</dbReference>
<dbReference type="InterPro" id="IPR027417">
    <property type="entry name" value="P-loop_NTPase"/>
</dbReference>
<dbReference type="Pfam" id="PF13424">
    <property type="entry name" value="TPR_12"/>
    <property type="match status" value="3"/>
</dbReference>
<dbReference type="InterPro" id="IPR011990">
    <property type="entry name" value="TPR-like_helical_dom_sf"/>
</dbReference>
<name>A0A9W9PXD3_9EURO</name>
<dbReference type="NCBIfam" id="NF040586">
    <property type="entry name" value="FxSxx_TPR"/>
    <property type="match status" value="1"/>
</dbReference>
<dbReference type="EMBL" id="JAPZBO010000007">
    <property type="protein sequence ID" value="KAJ5311622.1"/>
    <property type="molecule type" value="Genomic_DNA"/>
</dbReference>
<evidence type="ECO:0000313" key="3">
    <source>
        <dbReference type="EMBL" id="KAJ5311622.1"/>
    </source>
</evidence>
<dbReference type="Proteomes" id="UP001147746">
    <property type="component" value="Unassembled WGS sequence"/>
</dbReference>
<proteinExistence type="predicted"/>
<feature type="domain" description="Fungal STAND N-terminal Goodbye" evidence="1">
    <location>
        <begin position="21"/>
        <end position="142"/>
    </location>
</feature>
<dbReference type="SUPFAM" id="SSF48452">
    <property type="entry name" value="TPR-like"/>
    <property type="match status" value="3"/>
</dbReference>
<protein>
    <submittedName>
        <fullName evidence="3">Uncharacterized protein</fullName>
    </submittedName>
</protein>
<dbReference type="GO" id="GO:0043531">
    <property type="term" value="F:ADP binding"/>
    <property type="evidence" value="ECO:0007669"/>
    <property type="project" value="InterPro"/>
</dbReference>
<comment type="caution">
    <text evidence="3">The sequence shown here is derived from an EMBL/GenBank/DDBJ whole genome shotgun (WGS) entry which is preliminary data.</text>
</comment>
<dbReference type="Pfam" id="PF13374">
    <property type="entry name" value="TPR_10"/>
    <property type="match status" value="3"/>
</dbReference>
<dbReference type="InterPro" id="IPR053137">
    <property type="entry name" value="NLR-like"/>
</dbReference>
<accession>A0A9W9PXD3</accession>
<dbReference type="SUPFAM" id="SSF52540">
    <property type="entry name" value="P-loop containing nucleoside triphosphate hydrolases"/>
    <property type="match status" value="1"/>
</dbReference>
<dbReference type="Gene3D" id="1.25.40.10">
    <property type="entry name" value="Tetratricopeptide repeat domain"/>
    <property type="match status" value="3"/>
</dbReference>
<dbReference type="InterPro" id="IPR031350">
    <property type="entry name" value="Goodbye_dom"/>
</dbReference>
<evidence type="ECO:0000259" key="1">
    <source>
        <dbReference type="Pfam" id="PF17109"/>
    </source>
</evidence>
<dbReference type="Pfam" id="PF17109">
    <property type="entry name" value="Goodbye"/>
    <property type="match status" value="1"/>
</dbReference>